<dbReference type="PANTHER" id="PTHR30040">
    <property type="entry name" value="THIAMINE BIOSYNTHESIS LIPOPROTEIN APBE"/>
    <property type="match status" value="1"/>
</dbReference>
<evidence type="ECO:0000256" key="11">
    <source>
        <dbReference type="PIRSR" id="PIRSR006268-2"/>
    </source>
</evidence>
<evidence type="ECO:0000256" key="6">
    <source>
        <dbReference type="ARBA" id="ARBA00022723"/>
    </source>
</evidence>
<evidence type="ECO:0000313" key="14">
    <source>
        <dbReference type="Proteomes" id="UP000029868"/>
    </source>
</evidence>
<dbReference type="GO" id="GO:0046872">
    <property type="term" value="F:metal ion binding"/>
    <property type="evidence" value="ECO:0007669"/>
    <property type="project" value="UniProtKB-UniRule"/>
</dbReference>
<dbReference type="Gene3D" id="3.10.520.10">
    <property type="entry name" value="ApbE-like domains"/>
    <property type="match status" value="1"/>
</dbReference>
<dbReference type="InterPro" id="IPR024932">
    <property type="entry name" value="ApbE"/>
</dbReference>
<comment type="similarity">
    <text evidence="1">Belongs to the ApbE family.</text>
</comment>
<feature type="region of interest" description="Disordered" evidence="12">
    <location>
        <begin position="239"/>
        <end position="266"/>
    </location>
</feature>
<evidence type="ECO:0000256" key="3">
    <source>
        <dbReference type="ARBA" id="ARBA00016337"/>
    </source>
</evidence>
<name>A0A099KYY4_COLPS</name>
<dbReference type="Pfam" id="PF02424">
    <property type="entry name" value="ApbE"/>
    <property type="match status" value="1"/>
</dbReference>
<keyword evidence="5" id="KW-0808">Transferase</keyword>
<accession>A0A099KYY4</accession>
<feature type="compositionally biased region" description="Low complexity" evidence="12">
    <location>
        <begin position="239"/>
        <end position="255"/>
    </location>
</feature>
<evidence type="ECO:0000256" key="1">
    <source>
        <dbReference type="ARBA" id="ARBA00008282"/>
    </source>
</evidence>
<organism evidence="13 14">
    <name type="scientific">Colwellia psychrerythraea</name>
    <name type="common">Vibrio psychroerythus</name>
    <dbReference type="NCBI Taxonomy" id="28229"/>
    <lineage>
        <taxon>Bacteria</taxon>
        <taxon>Pseudomonadati</taxon>
        <taxon>Pseudomonadota</taxon>
        <taxon>Gammaproteobacteria</taxon>
        <taxon>Alteromonadales</taxon>
        <taxon>Colwelliaceae</taxon>
        <taxon>Colwellia</taxon>
    </lineage>
</organism>
<evidence type="ECO:0000256" key="10">
    <source>
        <dbReference type="ARBA" id="ARBA00048540"/>
    </source>
</evidence>
<feature type="binding site" evidence="11">
    <location>
        <position position="152"/>
    </location>
    <ligand>
        <name>Mg(2+)</name>
        <dbReference type="ChEBI" id="CHEBI:18420"/>
    </ligand>
</feature>
<proteinExistence type="inferred from homology"/>
<keyword evidence="6 11" id="KW-0479">Metal-binding</keyword>
<dbReference type="EMBL" id="JQEC01000016">
    <property type="protein sequence ID" value="KGJ94858.1"/>
    <property type="molecule type" value="Genomic_DNA"/>
</dbReference>
<gene>
    <name evidence="13" type="ORF">GAB14E_2092</name>
</gene>
<evidence type="ECO:0000256" key="8">
    <source>
        <dbReference type="ARBA" id="ARBA00022842"/>
    </source>
</evidence>
<dbReference type="EC" id="2.7.1.180" evidence="2"/>
<keyword evidence="13" id="KW-0449">Lipoprotein</keyword>
<dbReference type="AlphaFoldDB" id="A0A099KYY4"/>
<dbReference type="SUPFAM" id="SSF143631">
    <property type="entry name" value="ApbE-like"/>
    <property type="match status" value="1"/>
</dbReference>
<dbReference type="GO" id="GO:0016740">
    <property type="term" value="F:transferase activity"/>
    <property type="evidence" value="ECO:0007669"/>
    <property type="project" value="UniProtKB-UniRule"/>
</dbReference>
<dbReference type="OrthoDB" id="9778595at2"/>
<evidence type="ECO:0000256" key="4">
    <source>
        <dbReference type="ARBA" id="ARBA00022630"/>
    </source>
</evidence>
<evidence type="ECO:0000256" key="2">
    <source>
        <dbReference type="ARBA" id="ARBA00011955"/>
    </source>
</evidence>
<dbReference type="RefSeq" id="WP_033081771.1">
    <property type="nucleotide sequence ID" value="NZ_JQEC01000016.1"/>
</dbReference>
<sequence length="319" mass="34959">MISHSNTKLKKYSHQFNCMTTPCEVQLFAADAKAAGKVARLIEKNTRRLEKKYNFFSDDSLIGKINNREQATVNIDKETHQVLSLVQTLSATTQGSFDITVGTLKQCAKQTTVAKIEACRAKLTPFIGADKWRLTENSLHFSNEYVKLDLGGVIKEFAVDQAGAIAKNENMAALINFGGDIYVNGNKPDGSPFNVAIKNPKNPQENIAILQLSNQGLTTSAHYERSTLVEGKSYSHIINSKSSNSKSSNASSSNTNEKKKHNDKASNTSAILSATVISHSVLTSGIYSTSLMVNSNLIIEGDINVVMIDEELRLHQNIF</sequence>
<dbReference type="InterPro" id="IPR003374">
    <property type="entry name" value="ApbE-like_sf"/>
</dbReference>
<protein>
    <recommendedName>
        <fullName evidence="3">FAD:protein FMN transferase</fullName>
        <ecNumber evidence="2">2.7.1.180</ecNumber>
    </recommendedName>
    <alternativeName>
        <fullName evidence="9">Flavin transferase</fullName>
    </alternativeName>
</protein>
<comment type="caution">
    <text evidence="13">The sequence shown here is derived from an EMBL/GenBank/DDBJ whole genome shotgun (WGS) entry which is preliminary data.</text>
</comment>
<evidence type="ECO:0000256" key="7">
    <source>
        <dbReference type="ARBA" id="ARBA00022827"/>
    </source>
</evidence>
<keyword evidence="4" id="KW-0285">Flavoprotein</keyword>
<dbReference type="PANTHER" id="PTHR30040:SF2">
    <property type="entry name" value="FAD:PROTEIN FMN TRANSFERASE"/>
    <property type="match status" value="1"/>
</dbReference>
<evidence type="ECO:0000256" key="12">
    <source>
        <dbReference type="SAM" id="MobiDB-lite"/>
    </source>
</evidence>
<keyword evidence="7" id="KW-0274">FAD</keyword>
<keyword evidence="8 11" id="KW-0460">Magnesium</keyword>
<dbReference type="Proteomes" id="UP000029868">
    <property type="component" value="Unassembled WGS sequence"/>
</dbReference>
<evidence type="ECO:0000256" key="5">
    <source>
        <dbReference type="ARBA" id="ARBA00022679"/>
    </source>
</evidence>
<evidence type="ECO:0000313" key="13">
    <source>
        <dbReference type="EMBL" id="KGJ94858.1"/>
    </source>
</evidence>
<evidence type="ECO:0000256" key="9">
    <source>
        <dbReference type="ARBA" id="ARBA00031306"/>
    </source>
</evidence>
<comment type="catalytic activity">
    <reaction evidence="10">
        <text>L-threonyl-[protein] + FAD = FMN-L-threonyl-[protein] + AMP + H(+)</text>
        <dbReference type="Rhea" id="RHEA:36847"/>
        <dbReference type="Rhea" id="RHEA-COMP:11060"/>
        <dbReference type="Rhea" id="RHEA-COMP:11061"/>
        <dbReference type="ChEBI" id="CHEBI:15378"/>
        <dbReference type="ChEBI" id="CHEBI:30013"/>
        <dbReference type="ChEBI" id="CHEBI:57692"/>
        <dbReference type="ChEBI" id="CHEBI:74257"/>
        <dbReference type="ChEBI" id="CHEBI:456215"/>
        <dbReference type="EC" id="2.7.1.180"/>
    </reaction>
</comment>
<dbReference type="PATRIC" id="fig|28229.3.peg.1708"/>
<comment type="cofactor">
    <cofactor evidence="11">
        <name>Mg(2+)</name>
        <dbReference type="ChEBI" id="CHEBI:18420"/>
    </cofactor>
    <cofactor evidence="11">
        <name>Mn(2+)</name>
        <dbReference type="ChEBI" id="CHEBI:29035"/>
    </cofactor>
    <text evidence="11">Magnesium. Can also use manganese.</text>
</comment>
<reference evidence="13 14" key="1">
    <citation type="submission" date="2014-08" db="EMBL/GenBank/DDBJ databases">
        <title>Genomic and Phenotypic Diversity of Colwellia psychrerythraea strains from Disparate Marine Basins.</title>
        <authorList>
            <person name="Techtmann S.M."/>
            <person name="Stelling S.C."/>
            <person name="Utturkar S.M."/>
            <person name="Alshibli N."/>
            <person name="Harris A."/>
            <person name="Brown S.D."/>
            <person name="Hazen T.C."/>
        </authorList>
    </citation>
    <scope>NUCLEOTIDE SEQUENCE [LARGE SCALE GENOMIC DNA]</scope>
    <source>
        <strain evidence="13 14">GAB14E</strain>
    </source>
</reference>